<reference evidence="3" key="1">
    <citation type="journal article" date="2011" name="Nat. Commun.">
        <title>Effector diversification within compartments of the Leptosphaeria maculans genome affected by Repeat-Induced Point mutations.</title>
        <authorList>
            <person name="Rouxel T."/>
            <person name="Grandaubert J."/>
            <person name="Hane J.K."/>
            <person name="Hoede C."/>
            <person name="van de Wouw A.P."/>
            <person name="Couloux A."/>
            <person name="Dominguez V."/>
            <person name="Anthouard V."/>
            <person name="Bally P."/>
            <person name="Bourras S."/>
            <person name="Cozijnsen A.J."/>
            <person name="Ciuffetti L.M."/>
            <person name="Degrave A."/>
            <person name="Dilmaghani A."/>
            <person name="Duret L."/>
            <person name="Fudal I."/>
            <person name="Goodwin S.B."/>
            <person name="Gout L."/>
            <person name="Glaser N."/>
            <person name="Linglin J."/>
            <person name="Kema G.H.J."/>
            <person name="Lapalu N."/>
            <person name="Lawrence C.B."/>
            <person name="May K."/>
            <person name="Meyer M."/>
            <person name="Ollivier B."/>
            <person name="Poulain J."/>
            <person name="Schoch C.L."/>
            <person name="Simon A."/>
            <person name="Spatafora J.W."/>
            <person name="Stachowiak A."/>
            <person name="Turgeon B.G."/>
            <person name="Tyler B.M."/>
            <person name="Vincent D."/>
            <person name="Weissenbach J."/>
            <person name="Amselem J."/>
            <person name="Quesneville H."/>
            <person name="Oliver R.P."/>
            <person name="Wincker P."/>
            <person name="Balesdent M.-H."/>
            <person name="Howlett B.J."/>
        </authorList>
    </citation>
    <scope>NUCLEOTIDE SEQUENCE [LARGE SCALE GENOMIC DNA]</scope>
    <source>
        <strain evidence="3">JN3 / isolate v23.1.3 / race Av1-4-5-6-7-8</strain>
    </source>
</reference>
<dbReference type="Proteomes" id="UP000002668">
    <property type="component" value="Genome"/>
</dbReference>
<dbReference type="HOGENOM" id="CLU_2292219_0_0_1"/>
<dbReference type="AlphaFoldDB" id="E4ZWL1"/>
<dbReference type="EMBL" id="FP929127">
    <property type="protein sequence ID" value="CBX95987.1"/>
    <property type="molecule type" value="Genomic_DNA"/>
</dbReference>
<dbReference type="VEuPathDB" id="FungiDB:LEMA_P031390.1"/>
<feature type="compositionally biased region" description="Low complexity" evidence="1">
    <location>
        <begin position="36"/>
        <end position="55"/>
    </location>
</feature>
<keyword evidence="3" id="KW-1185">Reference proteome</keyword>
<protein>
    <submittedName>
        <fullName evidence="2">Predicted protein</fullName>
    </submittedName>
</protein>
<gene>
    <name evidence="2" type="ORF">LEMA_P031390.1</name>
</gene>
<evidence type="ECO:0000313" key="2">
    <source>
        <dbReference type="EMBL" id="CBX95987.1"/>
    </source>
</evidence>
<sequence>MTVSHPTISYDRARPNPTQTKPSQLNPKHIPPHPPSSLLHTSPGNLTSSRTTSATTTPTASFAFIFDMHDDVHTLALEKLHGALADVFEVGGARGDDVNDA</sequence>
<evidence type="ECO:0000313" key="3">
    <source>
        <dbReference type="Proteomes" id="UP000002668"/>
    </source>
</evidence>
<dbReference type="InParanoid" id="E4ZWL1"/>
<organism evidence="3">
    <name type="scientific">Leptosphaeria maculans (strain JN3 / isolate v23.1.3 / race Av1-4-5-6-7-8)</name>
    <name type="common">Blackleg fungus</name>
    <name type="synonym">Phoma lingam</name>
    <dbReference type="NCBI Taxonomy" id="985895"/>
    <lineage>
        <taxon>Eukaryota</taxon>
        <taxon>Fungi</taxon>
        <taxon>Dikarya</taxon>
        <taxon>Ascomycota</taxon>
        <taxon>Pezizomycotina</taxon>
        <taxon>Dothideomycetes</taxon>
        <taxon>Pleosporomycetidae</taxon>
        <taxon>Pleosporales</taxon>
        <taxon>Pleosporineae</taxon>
        <taxon>Leptosphaeriaceae</taxon>
        <taxon>Plenodomus</taxon>
        <taxon>Plenodomus lingam/Leptosphaeria maculans species complex</taxon>
    </lineage>
</organism>
<feature type="region of interest" description="Disordered" evidence="1">
    <location>
        <begin position="1"/>
        <end position="55"/>
    </location>
</feature>
<accession>E4ZWL1</accession>
<evidence type="ECO:0000256" key="1">
    <source>
        <dbReference type="SAM" id="MobiDB-lite"/>
    </source>
</evidence>
<proteinExistence type="predicted"/>
<name>E4ZWL1_LEPMJ</name>